<comment type="caution">
    <text evidence="2">The sequence shown here is derived from an EMBL/GenBank/DDBJ whole genome shotgun (WGS) entry which is preliminary data.</text>
</comment>
<gene>
    <name evidence="2" type="ORF">E2C01_024650</name>
</gene>
<proteinExistence type="predicted"/>
<dbReference type="AlphaFoldDB" id="A0A5B7EEB9"/>
<feature type="region of interest" description="Disordered" evidence="1">
    <location>
        <begin position="85"/>
        <end position="113"/>
    </location>
</feature>
<keyword evidence="3" id="KW-1185">Reference proteome</keyword>
<sequence>MKRASYPPGTPLLRPASVRSYPRGAWSSWCGGVVYELCKRAGDLAGSSLLHHPPSTFLPSHPFSSSTSFLHASFHSSLNPSDPPKAMFAPYPPSLPSPPPSRPSRSNVINLER</sequence>
<dbReference type="Proteomes" id="UP000324222">
    <property type="component" value="Unassembled WGS sequence"/>
</dbReference>
<evidence type="ECO:0000313" key="3">
    <source>
        <dbReference type="Proteomes" id="UP000324222"/>
    </source>
</evidence>
<feature type="compositionally biased region" description="Pro residues" evidence="1">
    <location>
        <begin position="90"/>
        <end position="102"/>
    </location>
</feature>
<organism evidence="2 3">
    <name type="scientific">Portunus trituberculatus</name>
    <name type="common">Swimming crab</name>
    <name type="synonym">Neptunus trituberculatus</name>
    <dbReference type="NCBI Taxonomy" id="210409"/>
    <lineage>
        <taxon>Eukaryota</taxon>
        <taxon>Metazoa</taxon>
        <taxon>Ecdysozoa</taxon>
        <taxon>Arthropoda</taxon>
        <taxon>Crustacea</taxon>
        <taxon>Multicrustacea</taxon>
        <taxon>Malacostraca</taxon>
        <taxon>Eumalacostraca</taxon>
        <taxon>Eucarida</taxon>
        <taxon>Decapoda</taxon>
        <taxon>Pleocyemata</taxon>
        <taxon>Brachyura</taxon>
        <taxon>Eubrachyura</taxon>
        <taxon>Portunoidea</taxon>
        <taxon>Portunidae</taxon>
        <taxon>Portuninae</taxon>
        <taxon>Portunus</taxon>
    </lineage>
</organism>
<protein>
    <submittedName>
        <fullName evidence="2">Uncharacterized protein</fullName>
    </submittedName>
</protein>
<reference evidence="2 3" key="1">
    <citation type="submission" date="2019-05" db="EMBL/GenBank/DDBJ databases">
        <title>Another draft genome of Portunus trituberculatus and its Hox gene families provides insights of decapod evolution.</title>
        <authorList>
            <person name="Jeong J.-H."/>
            <person name="Song I."/>
            <person name="Kim S."/>
            <person name="Choi T."/>
            <person name="Kim D."/>
            <person name="Ryu S."/>
            <person name="Kim W."/>
        </authorList>
    </citation>
    <scope>NUCLEOTIDE SEQUENCE [LARGE SCALE GENOMIC DNA]</scope>
    <source>
        <tissue evidence="2">Muscle</tissue>
    </source>
</reference>
<accession>A0A5B7EEB9</accession>
<dbReference type="EMBL" id="VSRR010002422">
    <property type="protein sequence ID" value="MPC31363.1"/>
    <property type="molecule type" value="Genomic_DNA"/>
</dbReference>
<evidence type="ECO:0000313" key="2">
    <source>
        <dbReference type="EMBL" id="MPC31363.1"/>
    </source>
</evidence>
<evidence type="ECO:0000256" key="1">
    <source>
        <dbReference type="SAM" id="MobiDB-lite"/>
    </source>
</evidence>
<name>A0A5B7EEB9_PORTR</name>